<evidence type="ECO:0000259" key="3">
    <source>
        <dbReference type="PROSITE" id="PS50110"/>
    </source>
</evidence>
<dbReference type="AlphaFoldDB" id="A0A6B3N1I3"/>
<dbReference type="InterPro" id="IPR050595">
    <property type="entry name" value="Bact_response_regulator"/>
</dbReference>
<dbReference type="PROSITE" id="PS50110">
    <property type="entry name" value="RESPONSE_REGULATORY"/>
    <property type="match status" value="1"/>
</dbReference>
<comment type="caution">
    <text evidence="4">The sequence shown here is derived from an EMBL/GenBank/DDBJ whole genome shotgun (WGS) entry which is preliminary data.</text>
</comment>
<comment type="caution">
    <text evidence="2">Lacks conserved residue(s) required for the propagation of feature annotation.</text>
</comment>
<dbReference type="PANTHER" id="PTHR44591:SF23">
    <property type="entry name" value="CHEY SUBFAMILY"/>
    <property type="match status" value="1"/>
</dbReference>
<feature type="domain" description="Response regulatory" evidence="3">
    <location>
        <begin position="4"/>
        <end position="120"/>
    </location>
</feature>
<keyword evidence="1" id="KW-0597">Phosphoprotein</keyword>
<dbReference type="SUPFAM" id="SSF52172">
    <property type="entry name" value="CheY-like"/>
    <property type="match status" value="1"/>
</dbReference>
<gene>
    <name evidence="4" type="ORF">F6J89_07845</name>
</gene>
<dbReference type="Pfam" id="PF00072">
    <property type="entry name" value="Response_reg"/>
    <property type="match status" value="1"/>
</dbReference>
<dbReference type="InterPro" id="IPR001789">
    <property type="entry name" value="Sig_transdc_resp-reg_receiver"/>
</dbReference>
<dbReference type="InterPro" id="IPR011006">
    <property type="entry name" value="CheY-like_superfamily"/>
</dbReference>
<reference evidence="4" key="1">
    <citation type="submission" date="2019-11" db="EMBL/GenBank/DDBJ databases">
        <title>Genomic insights into an expanded diversity of filamentous marine cyanobacteria reveals the extraordinary biosynthetic potential of Moorea and Okeania.</title>
        <authorList>
            <person name="Ferreira Leao T."/>
            <person name="Wang M."/>
            <person name="Moss N."/>
            <person name="Da Silva R."/>
            <person name="Sanders J."/>
            <person name="Nurk S."/>
            <person name="Gurevich A."/>
            <person name="Humphrey G."/>
            <person name="Reher R."/>
            <person name="Zhu Q."/>
            <person name="Belda-Ferre P."/>
            <person name="Glukhov E."/>
            <person name="Rex R."/>
            <person name="Dorrestein P.C."/>
            <person name="Knight R."/>
            <person name="Pevzner P."/>
            <person name="Gerwick W.H."/>
            <person name="Gerwick L."/>
        </authorList>
    </citation>
    <scope>NUCLEOTIDE SEQUENCE</scope>
    <source>
        <strain evidence="4">SIO1C4</strain>
    </source>
</reference>
<dbReference type="EMBL" id="JAAHFQ010000109">
    <property type="protein sequence ID" value="NER27536.1"/>
    <property type="molecule type" value="Genomic_DNA"/>
</dbReference>
<proteinExistence type="predicted"/>
<accession>A0A6B3N1I3</accession>
<dbReference type="CDD" id="cd17574">
    <property type="entry name" value="REC_OmpR"/>
    <property type="match status" value="1"/>
</dbReference>
<organism evidence="4">
    <name type="scientific">Symploca sp. SIO1C4</name>
    <dbReference type="NCBI Taxonomy" id="2607765"/>
    <lineage>
        <taxon>Bacteria</taxon>
        <taxon>Bacillati</taxon>
        <taxon>Cyanobacteriota</taxon>
        <taxon>Cyanophyceae</taxon>
        <taxon>Coleofasciculales</taxon>
        <taxon>Coleofasciculaceae</taxon>
        <taxon>Symploca</taxon>
    </lineage>
</organism>
<dbReference type="PANTHER" id="PTHR44591">
    <property type="entry name" value="STRESS RESPONSE REGULATOR PROTEIN 1"/>
    <property type="match status" value="1"/>
</dbReference>
<dbReference type="Gene3D" id="3.40.50.2300">
    <property type="match status" value="1"/>
</dbReference>
<evidence type="ECO:0000256" key="1">
    <source>
        <dbReference type="ARBA" id="ARBA00022553"/>
    </source>
</evidence>
<sequence>MSRTILIIEDDDMVRSIMFNLLELEDFNVISAVDGLSGLLIAQKFQPDLIISEINVPQLDGYSILRNLRNDLSTANIPFICITPNSDAESRSQALRLGANDYLTKPVKFSTLLNVICNHLKAPQVAC</sequence>
<name>A0A6B3N1I3_9CYAN</name>
<evidence type="ECO:0000256" key="2">
    <source>
        <dbReference type="PROSITE-ProRule" id="PRU00169"/>
    </source>
</evidence>
<dbReference type="GO" id="GO:0000160">
    <property type="term" value="P:phosphorelay signal transduction system"/>
    <property type="evidence" value="ECO:0007669"/>
    <property type="project" value="InterPro"/>
</dbReference>
<evidence type="ECO:0000313" key="4">
    <source>
        <dbReference type="EMBL" id="NER27536.1"/>
    </source>
</evidence>
<protein>
    <submittedName>
        <fullName evidence="4">Response regulator</fullName>
    </submittedName>
</protein>
<dbReference type="SMART" id="SM00448">
    <property type="entry name" value="REC"/>
    <property type="match status" value="1"/>
</dbReference>